<keyword evidence="5" id="KW-0411">Iron-sulfur</keyword>
<dbReference type="GO" id="GO:0016491">
    <property type="term" value="F:oxidoreductase activity"/>
    <property type="evidence" value="ECO:0007669"/>
    <property type="project" value="UniProtKB-KW"/>
</dbReference>
<dbReference type="GO" id="GO:0032259">
    <property type="term" value="P:methylation"/>
    <property type="evidence" value="ECO:0007669"/>
    <property type="project" value="UniProtKB-KW"/>
</dbReference>
<dbReference type="InterPro" id="IPR050584">
    <property type="entry name" value="Cholesterol_7-desaturase"/>
</dbReference>
<dbReference type="GO" id="GO:0051537">
    <property type="term" value="F:2 iron, 2 sulfur cluster binding"/>
    <property type="evidence" value="ECO:0007669"/>
    <property type="project" value="UniProtKB-KW"/>
</dbReference>
<keyword evidence="3" id="KW-0560">Oxidoreductase</keyword>
<keyword evidence="8" id="KW-1185">Reference proteome</keyword>
<dbReference type="Proteomes" id="UP000552700">
    <property type="component" value="Unassembled WGS sequence"/>
</dbReference>
<evidence type="ECO:0000256" key="1">
    <source>
        <dbReference type="ARBA" id="ARBA00022714"/>
    </source>
</evidence>
<dbReference type="InterPro" id="IPR015881">
    <property type="entry name" value="ARHD_Rieske_2Fe_2S"/>
</dbReference>
<dbReference type="InterPro" id="IPR017941">
    <property type="entry name" value="Rieske_2Fe-2S"/>
</dbReference>
<comment type="caution">
    <text evidence="7">The sequence shown here is derived from an EMBL/GenBank/DDBJ whole genome shotgun (WGS) entry which is preliminary data.</text>
</comment>
<dbReference type="SUPFAM" id="SSF55961">
    <property type="entry name" value="Bet v1-like"/>
    <property type="match status" value="1"/>
</dbReference>
<organism evidence="7 8">
    <name type="scientific">Sphingobium subterraneum</name>
    <dbReference type="NCBI Taxonomy" id="627688"/>
    <lineage>
        <taxon>Bacteria</taxon>
        <taxon>Pseudomonadati</taxon>
        <taxon>Pseudomonadota</taxon>
        <taxon>Alphaproteobacteria</taxon>
        <taxon>Sphingomonadales</taxon>
        <taxon>Sphingomonadaceae</taxon>
        <taxon>Sphingobium</taxon>
    </lineage>
</organism>
<evidence type="ECO:0000256" key="2">
    <source>
        <dbReference type="ARBA" id="ARBA00022723"/>
    </source>
</evidence>
<proteinExistence type="predicted"/>
<dbReference type="Gene3D" id="2.102.10.10">
    <property type="entry name" value="Rieske [2Fe-2S] iron-sulphur domain"/>
    <property type="match status" value="1"/>
</dbReference>
<dbReference type="PROSITE" id="PS51296">
    <property type="entry name" value="RIESKE"/>
    <property type="match status" value="1"/>
</dbReference>
<dbReference type="GO" id="GO:0005506">
    <property type="term" value="F:iron ion binding"/>
    <property type="evidence" value="ECO:0007669"/>
    <property type="project" value="InterPro"/>
</dbReference>
<dbReference type="RefSeq" id="WP_184077687.1">
    <property type="nucleotide sequence ID" value="NZ_JACIJP010000001.1"/>
</dbReference>
<keyword evidence="4" id="KW-0408">Iron</keyword>
<keyword evidence="7" id="KW-0489">Methyltransferase</keyword>
<dbReference type="AlphaFoldDB" id="A0A841IVX7"/>
<dbReference type="PROSITE" id="PS00570">
    <property type="entry name" value="RING_HYDROXYL_ALPHA"/>
    <property type="match status" value="1"/>
</dbReference>
<sequence>MTQNSLPDFARVEGGAIAGRYMAQFWQPIAMGSDYPVGKARRIKMLGNFYTLYRGEDERLRLTQDRCPHRGTSLAYGWVEGNSIRCRYHGWKFDGEGKGQHFPAETATYASKICLKTYPVREYLGLVFAFLGQGEAPEFQTFPEADDESFGELIVRAVELPYNFFQRIENDHDEVHAHYTHPQMESYGFKELPWITARETDYGLLSVAKRKEGPTFETHCFMPNVQLREVPLQQDKTQVSLHLAWRVPIDDSTTYSVMVNRVATYDESMRGREANMEDPGEIAARVMSCEISLDEVDPDYPLLPIVQDTVSIGGQGVIADRSSENLGQSDRAIALLRQLWAREMALLERGEPLKRWHRPKDFVFKSEDALSTV</sequence>
<evidence type="ECO:0000313" key="8">
    <source>
        <dbReference type="Proteomes" id="UP000552700"/>
    </source>
</evidence>
<evidence type="ECO:0000256" key="5">
    <source>
        <dbReference type="ARBA" id="ARBA00023014"/>
    </source>
</evidence>
<gene>
    <name evidence="7" type="ORF">FHS92_000776</name>
</gene>
<evidence type="ECO:0000259" key="6">
    <source>
        <dbReference type="PROSITE" id="PS51296"/>
    </source>
</evidence>
<keyword evidence="7" id="KW-0808">Transferase</keyword>
<evidence type="ECO:0000256" key="4">
    <source>
        <dbReference type="ARBA" id="ARBA00023004"/>
    </source>
</evidence>
<dbReference type="EMBL" id="JACIJP010000001">
    <property type="protein sequence ID" value="MBB6123069.1"/>
    <property type="molecule type" value="Genomic_DNA"/>
</dbReference>
<dbReference type="PANTHER" id="PTHR21266:SF59">
    <property type="entry name" value="BLR4922 PROTEIN"/>
    <property type="match status" value="1"/>
</dbReference>
<feature type="domain" description="Rieske" evidence="6">
    <location>
        <begin position="26"/>
        <end position="129"/>
    </location>
</feature>
<reference evidence="7 8" key="1">
    <citation type="submission" date="2020-08" db="EMBL/GenBank/DDBJ databases">
        <title>Genomic Encyclopedia of Type Strains, Phase IV (KMG-IV): sequencing the most valuable type-strain genomes for metagenomic binning, comparative biology and taxonomic classification.</title>
        <authorList>
            <person name="Goeker M."/>
        </authorList>
    </citation>
    <scope>NUCLEOTIDE SEQUENCE [LARGE SCALE GENOMIC DNA]</scope>
    <source>
        <strain evidence="7 8">DSM 102255</strain>
    </source>
</reference>
<evidence type="ECO:0000313" key="7">
    <source>
        <dbReference type="EMBL" id="MBB6123069.1"/>
    </source>
</evidence>
<dbReference type="InterPro" id="IPR036922">
    <property type="entry name" value="Rieske_2Fe-2S_sf"/>
</dbReference>
<dbReference type="Pfam" id="PF00355">
    <property type="entry name" value="Rieske"/>
    <property type="match status" value="1"/>
</dbReference>
<keyword evidence="1" id="KW-0001">2Fe-2S</keyword>
<accession>A0A841IVX7</accession>
<dbReference type="PANTHER" id="PTHR21266">
    <property type="entry name" value="IRON-SULFUR DOMAIN CONTAINING PROTEIN"/>
    <property type="match status" value="1"/>
</dbReference>
<dbReference type="SUPFAM" id="SSF50022">
    <property type="entry name" value="ISP domain"/>
    <property type="match status" value="1"/>
</dbReference>
<keyword evidence="2" id="KW-0479">Metal-binding</keyword>
<protein>
    <submittedName>
        <fullName evidence="7">5,5'-dehydrodivanillate O-demethylase</fullName>
    </submittedName>
</protein>
<dbReference type="GO" id="GO:0008168">
    <property type="term" value="F:methyltransferase activity"/>
    <property type="evidence" value="ECO:0007669"/>
    <property type="project" value="UniProtKB-KW"/>
</dbReference>
<name>A0A841IVX7_9SPHN</name>
<evidence type="ECO:0000256" key="3">
    <source>
        <dbReference type="ARBA" id="ARBA00023002"/>
    </source>
</evidence>